<dbReference type="InterPro" id="IPR014031">
    <property type="entry name" value="Ketoacyl_synth_C"/>
</dbReference>
<dbReference type="PROSITE" id="PS52004">
    <property type="entry name" value="KS3_2"/>
    <property type="match status" value="1"/>
</dbReference>
<evidence type="ECO:0000313" key="7">
    <source>
        <dbReference type="Proteomes" id="UP000072660"/>
    </source>
</evidence>
<reference evidence="6 7" key="1">
    <citation type="submission" date="2016-02" db="EMBL/GenBank/DDBJ databases">
        <authorList>
            <person name="Wen L."/>
            <person name="He K."/>
            <person name="Yang H."/>
        </authorList>
    </citation>
    <scope>NUCLEOTIDE SEQUENCE [LARGE SCALE GENOMIC DNA]</scope>
    <source>
        <strain evidence="6 7">CV58</strain>
    </source>
</reference>
<evidence type="ECO:0000256" key="1">
    <source>
        <dbReference type="ARBA" id="ARBA00005189"/>
    </source>
</evidence>
<dbReference type="Proteomes" id="UP000072660">
    <property type="component" value="Unassembled WGS sequence"/>
</dbReference>
<dbReference type="PANTHER" id="PTHR11712">
    <property type="entry name" value="POLYKETIDE SYNTHASE-RELATED"/>
    <property type="match status" value="1"/>
</dbReference>
<keyword evidence="7" id="KW-1185">Reference proteome</keyword>
<protein>
    <submittedName>
        <fullName evidence="6">3-oxoacyl-ACP synthase</fullName>
    </submittedName>
</protein>
<feature type="domain" description="Ketosynthase family 3 (KS3)" evidence="5">
    <location>
        <begin position="1"/>
        <end position="398"/>
    </location>
</feature>
<proteinExistence type="inferred from homology"/>
<accession>A0A139SP48</accession>
<dbReference type="InterPro" id="IPR016039">
    <property type="entry name" value="Thiolase-like"/>
</dbReference>
<dbReference type="RefSeq" id="WP_068391784.1">
    <property type="nucleotide sequence ID" value="NZ_LSZO01000184.1"/>
</dbReference>
<sequence length="400" mass="42189">MHTWLSCPAIVCALGEGLPQVAARAFAGDSSGMRLQSGWLSDRCLTLGRFNGELPLISEHLPAYYHSRNNQLLLAAFLQIESQVTQVINRYGASRVAIVLGTSTSAVNDNLPAFKTLAQQGAFPADYDYRRQELSAPAAFLSRYLGTQNAAYTLSTACTSSARALLSAQRLLKLDLCDAVLCGGADNLCRLTINGFTALEAVDEALCRPFSKNRSGINIGEAAVLFVMTRERPALPAVAFLGGAGSSDAYHMSTPEPNGAGAQAAMRAALGSAQISAEEVGWVNLHGTGTRHNDAMESRAMQAIFPQGVACTSTKALTGHCLGTAAALEVALLWATLSAEVNREGRLIPHVWDGQADPSLPALHLTDGESRFKAGKARIAMSNSFAFGGNNVSLIFAGSA</sequence>
<dbReference type="SMART" id="SM00825">
    <property type="entry name" value="PKS_KS"/>
    <property type="match status" value="1"/>
</dbReference>
<dbReference type="GO" id="GO:0005829">
    <property type="term" value="C:cytosol"/>
    <property type="evidence" value="ECO:0007669"/>
    <property type="project" value="TreeGrafter"/>
</dbReference>
<dbReference type="InterPro" id="IPR014030">
    <property type="entry name" value="Ketoacyl_synth_N"/>
</dbReference>
<dbReference type="InterPro" id="IPR000794">
    <property type="entry name" value="Beta-ketoacyl_synthase"/>
</dbReference>
<evidence type="ECO:0000256" key="2">
    <source>
        <dbReference type="ARBA" id="ARBA00008467"/>
    </source>
</evidence>
<evidence type="ECO:0000256" key="3">
    <source>
        <dbReference type="ARBA" id="ARBA00022679"/>
    </source>
</evidence>
<organism evidence="6 7">
    <name type="scientific">Ventosimonas gracilis</name>
    <dbReference type="NCBI Taxonomy" id="1680762"/>
    <lineage>
        <taxon>Bacteria</taxon>
        <taxon>Pseudomonadati</taxon>
        <taxon>Pseudomonadota</taxon>
        <taxon>Gammaproteobacteria</taxon>
        <taxon>Pseudomonadales</taxon>
        <taxon>Ventosimonadaceae</taxon>
        <taxon>Ventosimonas</taxon>
    </lineage>
</organism>
<dbReference type="SUPFAM" id="SSF53901">
    <property type="entry name" value="Thiolase-like"/>
    <property type="match status" value="2"/>
</dbReference>
<keyword evidence="3 4" id="KW-0808">Transferase</keyword>
<gene>
    <name evidence="6" type="ORF">AXE65_05195</name>
</gene>
<dbReference type="Pfam" id="PF00109">
    <property type="entry name" value="ketoacyl-synt"/>
    <property type="match status" value="1"/>
</dbReference>
<dbReference type="GO" id="GO:0006633">
    <property type="term" value="P:fatty acid biosynthetic process"/>
    <property type="evidence" value="ECO:0007669"/>
    <property type="project" value="TreeGrafter"/>
</dbReference>
<dbReference type="Gene3D" id="3.40.47.10">
    <property type="match status" value="1"/>
</dbReference>
<comment type="similarity">
    <text evidence="2 4">Belongs to the thiolase-like superfamily. Beta-ketoacyl-ACP synthases family.</text>
</comment>
<dbReference type="GO" id="GO:0004315">
    <property type="term" value="F:3-oxoacyl-[acyl-carrier-protein] synthase activity"/>
    <property type="evidence" value="ECO:0007669"/>
    <property type="project" value="TreeGrafter"/>
</dbReference>
<comment type="pathway">
    <text evidence="1">Lipid metabolism.</text>
</comment>
<name>A0A139SP48_9GAMM</name>
<evidence type="ECO:0000259" key="5">
    <source>
        <dbReference type="PROSITE" id="PS52004"/>
    </source>
</evidence>
<evidence type="ECO:0000256" key="4">
    <source>
        <dbReference type="RuleBase" id="RU003694"/>
    </source>
</evidence>
<dbReference type="EMBL" id="LSZO01000184">
    <property type="protein sequence ID" value="KXU36284.1"/>
    <property type="molecule type" value="Genomic_DNA"/>
</dbReference>
<dbReference type="CDD" id="cd00834">
    <property type="entry name" value="KAS_I_II"/>
    <property type="match status" value="1"/>
</dbReference>
<comment type="caution">
    <text evidence="6">The sequence shown here is derived from an EMBL/GenBank/DDBJ whole genome shotgun (WGS) entry which is preliminary data.</text>
</comment>
<dbReference type="InterPro" id="IPR020841">
    <property type="entry name" value="PKS_Beta-ketoAc_synthase_dom"/>
</dbReference>
<dbReference type="NCBIfam" id="NF006618">
    <property type="entry name" value="PRK09185.1"/>
    <property type="match status" value="1"/>
</dbReference>
<evidence type="ECO:0000313" key="6">
    <source>
        <dbReference type="EMBL" id="KXU36284.1"/>
    </source>
</evidence>
<dbReference type="PANTHER" id="PTHR11712:SF320">
    <property type="entry name" value="BETA-KETOACYL SYNTHASE"/>
    <property type="match status" value="1"/>
</dbReference>
<dbReference type="OrthoDB" id="9808669at2"/>
<dbReference type="Pfam" id="PF02801">
    <property type="entry name" value="Ketoacyl-synt_C"/>
    <property type="match status" value="1"/>
</dbReference>
<dbReference type="AlphaFoldDB" id="A0A139SP48"/>